<sequence>MQSDTARASAQPAMDQYFEEMIARIVLAYLIDEDMYVLAEQLCQESPYLKPEHQTMLNGEIPVNYLRLSLREIVRDFTKMQGQLLRLVNLCSAAVPLPNDKSVVVQMDHLLGLLKEGTGQMLDQIIALLAPAVAETLPNSTDLSPSSKLFTVVAPGFFIQPTEDFPPPTDDHKPSTVPQPAPPPIIPSTTYPTNQPPPPPPPDPDPDPDPPAKPTETKIKLSDSAVRPGATPLDHPILPRTGNSQSTSSQKRSHIRILDFSTPMIKRGSPSTTTATTTVATTTTTTTTTTIQPQKELLSTTTQTDEPAMTNQRERTDDAREPKPKKRIPKRKHPYGRYRRRYAARRSASGQTTLPVPNAACRRSTRRPTSRTSTARNATASNALDLSNKSADMSVDSQTNQQLTSPPRQLSTVTATNITSTSTNGMSAGLTGSPGCPVDPLAVFPMTPRFLNRPLQVLGTLSPLLGALDSNSASKTAGVSASSVPNSHTKQLLDINTPGYPITPGCTITPSPPPEGATYYQPPEPAPHDEHSNSPTIYIRYRERLPGHESPTKPPAVDHALNLAEARFEIVYDDGQVCQITTSPLFELYNTPPATRPG</sequence>
<dbReference type="STRING" id="69004.A0A182QJH3"/>
<dbReference type="VEuPathDB" id="VectorBase:AFAF011483"/>
<feature type="compositionally biased region" description="Polar residues" evidence="1">
    <location>
        <begin position="384"/>
        <end position="410"/>
    </location>
</feature>
<feature type="compositionally biased region" description="Low complexity" evidence="1">
    <location>
        <begin position="370"/>
        <end position="383"/>
    </location>
</feature>
<feature type="compositionally biased region" description="Basic residues" evidence="1">
    <location>
        <begin position="323"/>
        <end position="344"/>
    </location>
</feature>
<feature type="compositionally biased region" description="Polar residues" evidence="1">
    <location>
        <begin position="291"/>
        <end position="311"/>
    </location>
</feature>
<reference evidence="2" key="2">
    <citation type="submission" date="2020-05" db="UniProtKB">
        <authorList>
            <consortium name="EnsemblMetazoa"/>
        </authorList>
    </citation>
    <scope>IDENTIFICATION</scope>
    <source>
        <strain evidence="2">FAR1</strain>
    </source>
</reference>
<feature type="compositionally biased region" description="Pro residues" evidence="1">
    <location>
        <begin position="194"/>
        <end position="213"/>
    </location>
</feature>
<feature type="region of interest" description="Disordered" evidence="1">
    <location>
        <begin position="160"/>
        <end position="413"/>
    </location>
</feature>
<feature type="compositionally biased region" description="Polar residues" evidence="1">
    <location>
        <begin position="241"/>
        <end position="250"/>
    </location>
</feature>
<evidence type="ECO:0000313" key="3">
    <source>
        <dbReference type="Proteomes" id="UP000075886"/>
    </source>
</evidence>
<protein>
    <submittedName>
        <fullName evidence="2">Uncharacterized protein</fullName>
    </submittedName>
</protein>
<evidence type="ECO:0000256" key="1">
    <source>
        <dbReference type="SAM" id="MobiDB-lite"/>
    </source>
</evidence>
<dbReference type="EMBL" id="AXCN02001386">
    <property type="status" value="NOT_ANNOTATED_CDS"/>
    <property type="molecule type" value="Genomic_DNA"/>
</dbReference>
<name>A0A182QJH3_9DIPT</name>
<feature type="compositionally biased region" description="Pro residues" evidence="1">
    <location>
        <begin position="177"/>
        <end position="186"/>
    </location>
</feature>
<accession>A0A182QJH3</accession>
<feature type="compositionally biased region" description="Low complexity" evidence="1">
    <location>
        <begin position="272"/>
        <end position="290"/>
    </location>
</feature>
<dbReference type="EnsemblMetazoa" id="AFAF011483-RA">
    <property type="protein sequence ID" value="AFAF011483-PA"/>
    <property type="gene ID" value="AFAF011483"/>
</dbReference>
<feature type="compositionally biased region" description="Basic and acidic residues" evidence="1">
    <location>
        <begin position="312"/>
        <end position="322"/>
    </location>
</feature>
<reference evidence="3" key="1">
    <citation type="submission" date="2014-01" db="EMBL/GenBank/DDBJ databases">
        <title>The Genome Sequence of Anopheles farauti FAR1 (V2).</title>
        <authorList>
            <consortium name="The Broad Institute Genomics Platform"/>
            <person name="Neafsey D.E."/>
            <person name="Besansky N."/>
            <person name="Howell P."/>
            <person name="Walton C."/>
            <person name="Young S.K."/>
            <person name="Zeng Q."/>
            <person name="Gargeya S."/>
            <person name="Fitzgerald M."/>
            <person name="Haas B."/>
            <person name="Abouelleil A."/>
            <person name="Allen A.W."/>
            <person name="Alvarado L."/>
            <person name="Arachchi H.M."/>
            <person name="Berlin A.M."/>
            <person name="Chapman S.B."/>
            <person name="Gainer-Dewar J."/>
            <person name="Goldberg J."/>
            <person name="Griggs A."/>
            <person name="Gujja S."/>
            <person name="Hansen M."/>
            <person name="Howarth C."/>
            <person name="Imamovic A."/>
            <person name="Ireland A."/>
            <person name="Larimer J."/>
            <person name="McCowan C."/>
            <person name="Murphy C."/>
            <person name="Pearson M."/>
            <person name="Poon T.W."/>
            <person name="Priest M."/>
            <person name="Roberts A."/>
            <person name="Saif S."/>
            <person name="Shea T."/>
            <person name="Sisk P."/>
            <person name="Sykes S."/>
            <person name="Wortman J."/>
            <person name="Nusbaum C."/>
            <person name="Birren B."/>
        </authorList>
    </citation>
    <scope>NUCLEOTIDE SEQUENCE [LARGE SCALE GENOMIC DNA]</scope>
    <source>
        <strain evidence="3">FAR1</strain>
    </source>
</reference>
<dbReference type="AlphaFoldDB" id="A0A182QJH3"/>
<evidence type="ECO:0000313" key="2">
    <source>
        <dbReference type="EnsemblMetazoa" id="AFAF011483-PA"/>
    </source>
</evidence>
<keyword evidence="3" id="KW-1185">Reference proteome</keyword>
<organism evidence="2 3">
    <name type="scientific">Anopheles farauti</name>
    <dbReference type="NCBI Taxonomy" id="69004"/>
    <lineage>
        <taxon>Eukaryota</taxon>
        <taxon>Metazoa</taxon>
        <taxon>Ecdysozoa</taxon>
        <taxon>Arthropoda</taxon>
        <taxon>Hexapoda</taxon>
        <taxon>Insecta</taxon>
        <taxon>Pterygota</taxon>
        <taxon>Neoptera</taxon>
        <taxon>Endopterygota</taxon>
        <taxon>Diptera</taxon>
        <taxon>Nematocera</taxon>
        <taxon>Culicoidea</taxon>
        <taxon>Culicidae</taxon>
        <taxon>Anophelinae</taxon>
        <taxon>Anopheles</taxon>
    </lineage>
</organism>
<feature type="region of interest" description="Disordered" evidence="1">
    <location>
        <begin position="514"/>
        <end position="533"/>
    </location>
</feature>
<proteinExistence type="predicted"/>
<dbReference type="Proteomes" id="UP000075886">
    <property type="component" value="Unassembled WGS sequence"/>
</dbReference>